<dbReference type="AlphaFoldDB" id="A0A0F9WDW5"/>
<dbReference type="EMBL" id="LAZR01000296">
    <property type="protein sequence ID" value="KKN76423.1"/>
    <property type="molecule type" value="Genomic_DNA"/>
</dbReference>
<protein>
    <submittedName>
        <fullName evidence="1">Uncharacterized protein</fullName>
    </submittedName>
</protein>
<name>A0A0F9WDW5_9ZZZZ</name>
<comment type="caution">
    <text evidence="1">The sequence shown here is derived from an EMBL/GenBank/DDBJ whole genome shotgun (WGS) entry which is preliminary data.</text>
</comment>
<dbReference type="Gene3D" id="3.40.1350.10">
    <property type="match status" value="1"/>
</dbReference>
<dbReference type="GO" id="GO:0003676">
    <property type="term" value="F:nucleic acid binding"/>
    <property type="evidence" value="ECO:0007669"/>
    <property type="project" value="InterPro"/>
</dbReference>
<evidence type="ECO:0000313" key="1">
    <source>
        <dbReference type="EMBL" id="KKN76423.1"/>
    </source>
</evidence>
<accession>A0A0F9WDW5</accession>
<sequence length="169" mass="20106">MKFLEKDLEDIIWDNIKDKESIENLINKGFPIYYPNKIFRQFKIGAYGIADVITFERPRWNIKKEHAIPATITVYELKKDLVSTNTFLQALRYIKGIRNYLEKREFKYPVTYKIICIGSDVNMDDDIIYLVDFLLNSNTLIFEIYTYDYSINGIGFNKEGEYKLKYEGF</sequence>
<organism evidence="1">
    <name type="scientific">marine sediment metagenome</name>
    <dbReference type="NCBI Taxonomy" id="412755"/>
    <lineage>
        <taxon>unclassified sequences</taxon>
        <taxon>metagenomes</taxon>
        <taxon>ecological metagenomes</taxon>
    </lineage>
</organism>
<reference evidence="1" key="1">
    <citation type="journal article" date="2015" name="Nature">
        <title>Complex archaea that bridge the gap between prokaryotes and eukaryotes.</title>
        <authorList>
            <person name="Spang A."/>
            <person name="Saw J.H."/>
            <person name="Jorgensen S.L."/>
            <person name="Zaremba-Niedzwiedzka K."/>
            <person name="Martijn J."/>
            <person name="Lind A.E."/>
            <person name="van Eijk R."/>
            <person name="Schleper C."/>
            <person name="Guy L."/>
            <person name="Ettema T.J."/>
        </authorList>
    </citation>
    <scope>NUCLEOTIDE SEQUENCE</scope>
</reference>
<gene>
    <name evidence="1" type="ORF">LCGC14_0371090</name>
</gene>
<dbReference type="InterPro" id="IPR011856">
    <property type="entry name" value="tRNA_endonuc-like_dom_sf"/>
</dbReference>
<proteinExistence type="predicted"/>